<proteinExistence type="predicted"/>
<comment type="caution">
    <text evidence="1">The sequence shown here is derived from an EMBL/GenBank/DDBJ whole genome shotgun (WGS) entry which is preliminary data.</text>
</comment>
<accession>A0A8T2WSI1</accession>
<name>A0A8T2WSI1_POPDE</name>
<dbReference type="EMBL" id="JACEGQ020000017">
    <property type="protein sequence ID" value="KAH8484249.1"/>
    <property type="molecule type" value="Genomic_DNA"/>
</dbReference>
<protein>
    <submittedName>
        <fullName evidence="1">Uncharacterized protein</fullName>
    </submittedName>
</protein>
<evidence type="ECO:0000313" key="1">
    <source>
        <dbReference type="EMBL" id="KAH8484249.1"/>
    </source>
</evidence>
<reference evidence="1" key="1">
    <citation type="journal article" date="2021" name="J. Hered.">
        <title>Genome Assembly of Salicaceae Populus deltoides (Eastern Cottonwood) I-69 Based on Nanopore Sequencing and Hi-C Technologies.</title>
        <authorList>
            <person name="Bai S."/>
            <person name="Wu H."/>
            <person name="Zhang J."/>
            <person name="Pan Z."/>
            <person name="Zhao W."/>
            <person name="Li Z."/>
            <person name="Tong C."/>
        </authorList>
    </citation>
    <scope>NUCLEOTIDE SEQUENCE</scope>
    <source>
        <tissue evidence="1">Leaf</tissue>
    </source>
</reference>
<organism evidence="1 2">
    <name type="scientific">Populus deltoides</name>
    <name type="common">Eastern poplar</name>
    <name type="synonym">Eastern cottonwood</name>
    <dbReference type="NCBI Taxonomy" id="3696"/>
    <lineage>
        <taxon>Eukaryota</taxon>
        <taxon>Viridiplantae</taxon>
        <taxon>Streptophyta</taxon>
        <taxon>Embryophyta</taxon>
        <taxon>Tracheophyta</taxon>
        <taxon>Spermatophyta</taxon>
        <taxon>Magnoliopsida</taxon>
        <taxon>eudicotyledons</taxon>
        <taxon>Gunneridae</taxon>
        <taxon>Pentapetalae</taxon>
        <taxon>rosids</taxon>
        <taxon>fabids</taxon>
        <taxon>Malpighiales</taxon>
        <taxon>Salicaceae</taxon>
        <taxon>Saliceae</taxon>
        <taxon>Populus</taxon>
    </lineage>
</organism>
<dbReference type="Proteomes" id="UP000807159">
    <property type="component" value="Chromosome 17"/>
</dbReference>
<sequence>MCLEAITSVHAAQFASFTSTTGMPPRVHPTGLGYVYVIYMARLANEAATIRRVLEPLFQNFDANNHWSLEKGVAYPVLTFLQSLLEETGENSHLLLSILVKHLDHKSVAIQPSLQVDIVNVTARLGQSAMQRATVSIIGATSDLMKHFTKAFPDALFHQLLVAMPTQTMRLDLERTVFSLSCSCHPLFSPWSDQDKKTSEAVSEIFGASASQKRSKGFSFLGESKDNVDAVDGKLWEEGNSISNAGEKHDSHDHLNSFKHAAPDGKMLTSLRLSSHQISLLLSSLWVQATSAENMPTNFEAMNHTYNIALLFTLSKADPYLELVEDTRLQAVYVESDDGKIAYGSEEEDVAALKSLSNVEADDSHLKETLTSQFMTKFVKLSEIMPAAALTDNENFTELNGSQSGPRTSISVHTLDILSVKELLEPESSKEKRVSSKLPVPYDQMKSQCEALVTGKQQKMSILHSFKHQAEAKVFPIEEEKQDTSVHDVNTVASVLRFGGSDIKIEPSLKLATPRRTVTVTPIFDVLVITIIVFTIIPEV</sequence>
<dbReference type="PANTHER" id="PTHR46087">
    <property type="entry name" value="PUTATIVE, EXPRESSED-RELATED"/>
    <property type="match status" value="1"/>
</dbReference>
<dbReference type="PANTHER" id="PTHR46087:SF1">
    <property type="entry name" value="ARM REPEAT SUPERFAMILY PROTEIN"/>
    <property type="match status" value="1"/>
</dbReference>
<keyword evidence="2" id="KW-1185">Reference proteome</keyword>
<dbReference type="InterPro" id="IPR055296">
    <property type="entry name" value="SRL2-like"/>
</dbReference>
<gene>
    <name evidence="1" type="ORF">H0E87_028619</name>
</gene>
<dbReference type="AlphaFoldDB" id="A0A8T2WSI1"/>
<evidence type="ECO:0000313" key="2">
    <source>
        <dbReference type="Proteomes" id="UP000807159"/>
    </source>
</evidence>